<feature type="chain" id="PRO_5032888845" description="M23ase beta-sheet core domain-containing protein" evidence="1">
    <location>
        <begin position="20"/>
        <end position="419"/>
    </location>
</feature>
<dbReference type="InterPro" id="IPR016047">
    <property type="entry name" value="M23ase_b-sheet_dom"/>
</dbReference>
<feature type="signal peptide" evidence="1">
    <location>
        <begin position="1"/>
        <end position="19"/>
    </location>
</feature>
<reference evidence="3 4" key="1">
    <citation type="submission" date="2020-08" db="EMBL/GenBank/DDBJ databases">
        <title>Genomic Encyclopedia of Type Strains, Phase IV (KMG-IV): sequencing the most valuable type-strain genomes for metagenomic binning, comparative biology and taxonomic classification.</title>
        <authorList>
            <person name="Goeker M."/>
        </authorList>
    </citation>
    <scope>NUCLEOTIDE SEQUENCE [LARGE SCALE GENOMIC DNA]</scope>
    <source>
        <strain evidence="3 4">DSM 25701</strain>
    </source>
</reference>
<dbReference type="PANTHER" id="PTHR21666:SF270">
    <property type="entry name" value="MUREIN HYDROLASE ACTIVATOR ENVC"/>
    <property type="match status" value="1"/>
</dbReference>
<evidence type="ECO:0000259" key="2">
    <source>
        <dbReference type="Pfam" id="PF01551"/>
    </source>
</evidence>
<evidence type="ECO:0000256" key="1">
    <source>
        <dbReference type="SAM" id="SignalP"/>
    </source>
</evidence>
<comment type="caution">
    <text evidence="3">The sequence shown here is derived from an EMBL/GenBank/DDBJ whole genome shotgun (WGS) entry which is preliminary data.</text>
</comment>
<dbReference type="RefSeq" id="WP_184464970.1">
    <property type="nucleotide sequence ID" value="NZ_JACHHW010000014.1"/>
</dbReference>
<dbReference type="Proteomes" id="UP000536640">
    <property type="component" value="Unassembled WGS sequence"/>
</dbReference>
<name>A0A840R753_9GAMM</name>
<keyword evidence="4" id="KW-1185">Reference proteome</keyword>
<dbReference type="PANTHER" id="PTHR21666">
    <property type="entry name" value="PEPTIDASE-RELATED"/>
    <property type="match status" value="1"/>
</dbReference>
<evidence type="ECO:0000313" key="3">
    <source>
        <dbReference type="EMBL" id="MBB5189129.1"/>
    </source>
</evidence>
<organism evidence="3 4">
    <name type="scientific">Zhongshania antarctica</name>
    <dbReference type="NCBI Taxonomy" id="641702"/>
    <lineage>
        <taxon>Bacteria</taxon>
        <taxon>Pseudomonadati</taxon>
        <taxon>Pseudomonadota</taxon>
        <taxon>Gammaproteobacteria</taxon>
        <taxon>Cellvibrionales</taxon>
        <taxon>Spongiibacteraceae</taxon>
        <taxon>Zhongshania</taxon>
    </lineage>
</organism>
<proteinExistence type="predicted"/>
<sequence>MKYVITLLVVLTSTAGVFAGGYDDSVNWPLCGRISESPPVNWQVTAGCPVDRQGSAAYSDYPLSSTFGPRQKASAGYHYDYHRGIDIPTAINTPVFAVSAGRVVIAGEHSAYSDPLVQIEHRRPGASSCRAGGGCYYSNYMHLASWVVASGAQVNKGDLIAYTGVSASGFSHLHFEVRDANPADLYSRWQRDAVHPLRVLPYSRNQSNPMTVAFSEVQSLGGNAMQVSLRIEQAAAAERLDLAKVSVRAYRWLASAGEYQEVTQPGNSPDDSGFYAHPTFLDFEQNNFDFSHKDSASYPWASFANCPYAEDHPAAYTANIHLDAQDPADTSVGHFNGQYIAPDQFNAYSSVYGLTLSFASVLGDDQGPSLTCLVAEASDVSGQQVFAEWGDCGRETGFEAAALAEAPSAAVRNKGKKVR</sequence>
<dbReference type="Gene3D" id="2.70.70.10">
    <property type="entry name" value="Glucose Permease (Domain IIA)"/>
    <property type="match status" value="1"/>
</dbReference>
<gene>
    <name evidence="3" type="ORF">HNQ57_003431</name>
</gene>
<dbReference type="GO" id="GO:0004222">
    <property type="term" value="F:metalloendopeptidase activity"/>
    <property type="evidence" value="ECO:0007669"/>
    <property type="project" value="TreeGrafter"/>
</dbReference>
<dbReference type="CDD" id="cd12797">
    <property type="entry name" value="M23_peptidase"/>
    <property type="match status" value="1"/>
</dbReference>
<feature type="domain" description="M23ase beta-sheet core" evidence="2">
    <location>
        <begin position="81"/>
        <end position="180"/>
    </location>
</feature>
<dbReference type="InterPro" id="IPR011055">
    <property type="entry name" value="Dup_hybrid_motif"/>
</dbReference>
<keyword evidence="1" id="KW-0732">Signal</keyword>
<accession>A0A840R753</accession>
<dbReference type="EMBL" id="JACHHW010000014">
    <property type="protein sequence ID" value="MBB5189129.1"/>
    <property type="molecule type" value="Genomic_DNA"/>
</dbReference>
<dbReference type="SUPFAM" id="SSF51261">
    <property type="entry name" value="Duplicated hybrid motif"/>
    <property type="match status" value="1"/>
</dbReference>
<dbReference type="InterPro" id="IPR050570">
    <property type="entry name" value="Cell_wall_metabolism_enzyme"/>
</dbReference>
<evidence type="ECO:0000313" key="4">
    <source>
        <dbReference type="Proteomes" id="UP000536640"/>
    </source>
</evidence>
<dbReference type="Pfam" id="PF01551">
    <property type="entry name" value="Peptidase_M23"/>
    <property type="match status" value="1"/>
</dbReference>
<protein>
    <recommendedName>
        <fullName evidence="2">M23ase beta-sheet core domain-containing protein</fullName>
    </recommendedName>
</protein>
<dbReference type="AlphaFoldDB" id="A0A840R753"/>